<dbReference type="Ensembl" id="ENSMAMT00000015083.2">
    <property type="protein sequence ID" value="ENSMAMP00000014676.1"/>
    <property type="gene ID" value="ENSMAMG00000009961.2"/>
</dbReference>
<evidence type="ECO:0000256" key="1">
    <source>
        <dbReference type="ARBA" id="ARBA00004496"/>
    </source>
</evidence>
<organism evidence="6 7">
    <name type="scientific">Mastacembelus armatus</name>
    <name type="common">zig-zag eel</name>
    <dbReference type="NCBI Taxonomy" id="205130"/>
    <lineage>
        <taxon>Eukaryota</taxon>
        <taxon>Metazoa</taxon>
        <taxon>Chordata</taxon>
        <taxon>Craniata</taxon>
        <taxon>Vertebrata</taxon>
        <taxon>Euteleostomi</taxon>
        <taxon>Actinopterygii</taxon>
        <taxon>Neopterygii</taxon>
        <taxon>Teleostei</taxon>
        <taxon>Neoteleostei</taxon>
        <taxon>Acanthomorphata</taxon>
        <taxon>Anabantaria</taxon>
        <taxon>Synbranchiformes</taxon>
        <taxon>Mastacembelidae</taxon>
        <taxon>Mastacembelus</taxon>
    </lineage>
</organism>
<dbReference type="GeneTree" id="ENSGT00940000156924"/>
<dbReference type="InParanoid" id="A0A3Q3LWN6"/>
<evidence type="ECO:0000256" key="3">
    <source>
        <dbReference type="ARBA" id="ARBA00022574"/>
    </source>
</evidence>
<evidence type="ECO:0000256" key="4">
    <source>
        <dbReference type="ARBA" id="ARBA00022737"/>
    </source>
</evidence>
<accession>A0A3Q3LWN6</accession>
<dbReference type="GO" id="GO:0036156">
    <property type="term" value="C:inner dynein arm"/>
    <property type="evidence" value="ECO:0007669"/>
    <property type="project" value="TreeGrafter"/>
</dbReference>
<dbReference type="InterPro" id="IPR050687">
    <property type="entry name" value="Dynein_IC"/>
</dbReference>
<dbReference type="InterPro" id="IPR001680">
    <property type="entry name" value="WD40_rpt"/>
</dbReference>
<feature type="region of interest" description="Disordered" evidence="5">
    <location>
        <begin position="1"/>
        <end position="36"/>
    </location>
</feature>
<dbReference type="OrthoDB" id="6619788at2759"/>
<dbReference type="Proteomes" id="UP000261640">
    <property type="component" value="Unplaced"/>
</dbReference>
<dbReference type="GO" id="GO:0060294">
    <property type="term" value="P:cilium movement involved in cell motility"/>
    <property type="evidence" value="ECO:0007669"/>
    <property type="project" value="TreeGrafter"/>
</dbReference>
<dbReference type="Gene3D" id="2.130.10.10">
    <property type="entry name" value="YVTN repeat-like/Quinoprotein amine dehydrogenase"/>
    <property type="match status" value="2"/>
</dbReference>
<dbReference type="GO" id="GO:0036159">
    <property type="term" value="P:inner dynein arm assembly"/>
    <property type="evidence" value="ECO:0007669"/>
    <property type="project" value="TreeGrafter"/>
</dbReference>
<dbReference type="GO" id="GO:0045503">
    <property type="term" value="F:dynein light chain binding"/>
    <property type="evidence" value="ECO:0007669"/>
    <property type="project" value="TreeGrafter"/>
</dbReference>
<protein>
    <submittedName>
        <fullName evidence="6">Dynein axonemal intermediate chain 3</fullName>
    </submittedName>
</protein>
<dbReference type="PANTHER" id="PTHR12442">
    <property type="entry name" value="DYNEIN INTERMEDIATE CHAIN"/>
    <property type="match status" value="1"/>
</dbReference>
<dbReference type="InterPro" id="IPR036322">
    <property type="entry name" value="WD40_repeat_dom_sf"/>
</dbReference>
<evidence type="ECO:0000256" key="2">
    <source>
        <dbReference type="ARBA" id="ARBA00022490"/>
    </source>
</evidence>
<dbReference type="AlphaFoldDB" id="A0A3Q3LWN6"/>
<dbReference type="FunCoup" id="A0A3Q3LWN6">
    <property type="interactions" value="111"/>
</dbReference>
<keyword evidence="2" id="KW-0963">Cytoplasm</keyword>
<dbReference type="SUPFAM" id="SSF50978">
    <property type="entry name" value="WD40 repeat-like"/>
    <property type="match status" value="1"/>
</dbReference>
<name>A0A3Q3LWN6_9TELE</name>
<keyword evidence="4" id="KW-0677">Repeat</keyword>
<dbReference type="GO" id="GO:0045504">
    <property type="term" value="F:dynein heavy chain binding"/>
    <property type="evidence" value="ECO:0007669"/>
    <property type="project" value="TreeGrafter"/>
</dbReference>
<keyword evidence="3" id="KW-0853">WD repeat</keyword>
<reference evidence="6" key="1">
    <citation type="submission" date="2025-08" db="UniProtKB">
        <authorList>
            <consortium name="Ensembl"/>
        </authorList>
    </citation>
    <scope>IDENTIFICATION</scope>
</reference>
<comment type="subcellular location">
    <subcellularLocation>
        <location evidence="1">Cytoplasm</location>
    </subcellularLocation>
</comment>
<sequence length="875" mass="99816">MPPKKQKSETSSAGSKGKGKGMIRSPTPVEKPDQPKDIFPMVLTSATQELFDCRADVDVTGENPYKLLEKDNIIRDIKTRAAVSDFSPVKQIVLDYPEDEILLVFDRDFTYGQSFYLVMTPEAKDNILKKERDNSSCSNKILEPETPEVFEKEVNKTPEPKQWKSLGSEQEIDEESVIETREKLCYKFSRVRRKFAVSVCFSDRNTSDAKDGYLECASYQDSRFSIKQMQRDCGIQAVPKLQSSSAQTQWKFQRNIFTQYTARQLKDEEIESILQAESLKNFCNSVMPRVLQALQQEEIMNVFSDDWKFLEAGSETVDWSGKASDSLMLYQAFTDPNYTKDKKISSINWHPTIYGVIAVALTEKKQERLNESPTSDIRPSFIVFYSFSDPSNPQLLLECPDDIFVFEFCPTDPNIIVGGCRNGQVVLWDISSRVMHLQETQTSGKMVSETFDLDDNKENKIPVMRYCAVSALEGSHKAQITDVKWLPPTFEVTRMGLPVENKNDNSVQVVTCAPDCTIMFWDVRVSRLLSQSASERRQNVAQKTQMTAYGVPDTFKHLDRMWKPLFRVSLPKIDTSGEYYPLKFNSENYTCHGKAGRNTEEVDKTENSSEAIPDYSQVPVHSVAKPLTTLEDINTKLYVGTENGEIVYTDWKLGKDDSGRIHSAKPLHCFNIHHWSVNTIQRSPFFKDIILTTGGWRFAIWKEGVMDGPIIISPNYEHACTVGCWSLSRPAIFFIGKEDGSIDVWNLLEKTNEPAQVHAHVTNAKITCITPWIASSKHHFMAVADNIGTVCVFEIPKKLYIPSKNERLSVKKCLELGEDGMKRQQWCTKEKDEAEELKKKMEPAKELTTLQESEEVNMKEYRDYLTLEESILKGI</sequence>
<evidence type="ECO:0000313" key="6">
    <source>
        <dbReference type="Ensembl" id="ENSMAMP00000014676.1"/>
    </source>
</evidence>
<keyword evidence="7" id="KW-1185">Reference proteome</keyword>
<dbReference type="SMART" id="SM00320">
    <property type="entry name" value="WD40"/>
    <property type="match status" value="4"/>
</dbReference>
<dbReference type="STRING" id="205130.ENSMAMP00000014676"/>
<reference evidence="6" key="2">
    <citation type="submission" date="2025-09" db="UniProtKB">
        <authorList>
            <consortium name="Ensembl"/>
        </authorList>
    </citation>
    <scope>IDENTIFICATION</scope>
</reference>
<evidence type="ECO:0000256" key="5">
    <source>
        <dbReference type="SAM" id="MobiDB-lite"/>
    </source>
</evidence>
<proteinExistence type="predicted"/>
<evidence type="ECO:0000313" key="7">
    <source>
        <dbReference type="Proteomes" id="UP000261640"/>
    </source>
</evidence>
<dbReference type="InterPro" id="IPR015943">
    <property type="entry name" value="WD40/YVTN_repeat-like_dom_sf"/>
</dbReference>
<dbReference type="PANTHER" id="PTHR12442:SF5">
    <property type="entry name" value="DYNEIN AXONEMAL INTERMEDIATE CHAIN 3"/>
    <property type="match status" value="1"/>
</dbReference>